<dbReference type="Proteomes" id="UP001152795">
    <property type="component" value="Unassembled WGS sequence"/>
</dbReference>
<dbReference type="SUPFAM" id="SSF51445">
    <property type="entry name" value="(Trans)glycosidases"/>
    <property type="match status" value="1"/>
</dbReference>
<protein>
    <recommendedName>
        <fullName evidence="3 6">Glucosylceramidase</fullName>
        <ecNumber evidence="3 6">3.2.1.45</ecNumber>
    </recommendedName>
</protein>
<comment type="similarity">
    <text evidence="2 6">Belongs to the glycosyl hydrolase 30 family.</text>
</comment>
<organism evidence="7 8">
    <name type="scientific">Paramuricea clavata</name>
    <name type="common">Red gorgonian</name>
    <name type="synonym">Violescent sea-whip</name>
    <dbReference type="NCBI Taxonomy" id="317549"/>
    <lineage>
        <taxon>Eukaryota</taxon>
        <taxon>Metazoa</taxon>
        <taxon>Cnidaria</taxon>
        <taxon>Anthozoa</taxon>
        <taxon>Octocorallia</taxon>
        <taxon>Malacalcyonacea</taxon>
        <taxon>Plexauridae</taxon>
        <taxon>Paramuricea</taxon>
    </lineage>
</organism>
<dbReference type="GO" id="GO:0006680">
    <property type="term" value="P:glucosylceramide catabolic process"/>
    <property type="evidence" value="ECO:0007669"/>
    <property type="project" value="TreeGrafter"/>
</dbReference>
<dbReference type="PRINTS" id="PR00843">
    <property type="entry name" value="GLHYDRLASE30"/>
</dbReference>
<evidence type="ECO:0000256" key="3">
    <source>
        <dbReference type="ARBA" id="ARBA00012658"/>
    </source>
</evidence>
<name>A0A6S7J4H6_PARCT</name>
<keyword evidence="8" id="KW-1185">Reference proteome</keyword>
<comment type="caution">
    <text evidence="7">The sequence shown here is derived from an EMBL/GenBank/DDBJ whole genome shotgun (WGS) entry which is preliminary data.</text>
</comment>
<dbReference type="GO" id="GO:0004348">
    <property type="term" value="F:glucosylceramidase activity"/>
    <property type="evidence" value="ECO:0007669"/>
    <property type="project" value="UniProtKB-EC"/>
</dbReference>
<evidence type="ECO:0000256" key="6">
    <source>
        <dbReference type="RuleBase" id="RU361188"/>
    </source>
</evidence>
<proteinExistence type="inferred from homology"/>
<evidence type="ECO:0000256" key="1">
    <source>
        <dbReference type="ARBA" id="ARBA00001013"/>
    </source>
</evidence>
<keyword evidence="6" id="KW-0326">Glycosidase</keyword>
<dbReference type="EMBL" id="CACRXK020013501">
    <property type="protein sequence ID" value="CAB4025247.1"/>
    <property type="molecule type" value="Genomic_DNA"/>
</dbReference>
<dbReference type="GO" id="GO:0016020">
    <property type="term" value="C:membrane"/>
    <property type="evidence" value="ECO:0007669"/>
    <property type="project" value="GOC"/>
</dbReference>
<evidence type="ECO:0000256" key="4">
    <source>
        <dbReference type="ARBA" id="ARBA00022729"/>
    </source>
</evidence>
<dbReference type="Gene3D" id="3.20.20.80">
    <property type="entry name" value="Glycosidases"/>
    <property type="match status" value="1"/>
</dbReference>
<reference evidence="7" key="1">
    <citation type="submission" date="2020-04" db="EMBL/GenBank/DDBJ databases">
        <authorList>
            <person name="Alioto T."/>
            <person name="Alioto T."/>
            <person name="Gomez Garrido J."/>
        </authorList>
    </citation>
    <scope>NUCLEOTIDE SEQUENCE</scope>
    <source>
        <strain evidence="7">A484AB</strain>
    </source>
</reference>
<keyword evidence="4" id="KW-0732">Signal</keyword>
<dbReference type="InterPro" id="IPR017853">
    <property type="entry name" value="GH"/>
</dbReference>
<keyword evidence="6" id="KW-0746">Sphingolipid metabolism</keyword>
<dbReference type="OrthoDB" id="2160638at2759"/>
<keyword evidence="6" id="KW-0443">Lipid metabolism</keyword>
<sequence>MESKPLANNNFAVYTSSKDGARFELNIDEISPHSSESVLLLHVDETQKYQEIIGFGGAFTDAATMIIRNLSNVLQDHLINSYYSPDGIEYNIGRIPMASCDFSTRIYTYDDVSGDFNLTHFNLVSEDLNFKIPVIKTALTRSKREIKLFGSPWSAPALMKNSNNTVGGQLIGVAGDKYHKTWAEYFVKFLDAYKKNGIKLWGVTVENEPSAGYVPGYKFQCMGFTGSTERDFVKSDLGPALVQAGHSDVKLMIFDDNRLTLPAFTDKVLSDKDTAKYVSGVGVHWYEDFFLPASFLSDLHD</sequence>
<dbReference type="InterPro" id="IPR001139">
    <property type="entry name" value="Glyco_hydro_30"/>
</dbReference>
<gene>
    <name evidence="7" type="ORF">PACLA_8A042760</name>
</gene>
<comment type="catalytic activity">
    <reaction evidence="1">
        <text>a beta-D-glucosyl-(1&lt;-&gt;1')-N-acylsphing-4-enine + H2O = an N-acylsphing-4-enine + D-glucose</text>
        <dbReference type="Rhea" id="RHEA:13269"/>
        <dbReference type="ChEBI" id="CHEBI:4167"/>
        <dbReference type="ChEBI" id="CHEBI:15377"/>
        <dbReference type="ChEBI" id="CHEBI:22801"/>
        <dbReference type="ChEBI" id="CHEBI:52639"/>
        <dbReference type="EC" id="3.2.1.45"/>
    </reaction>
    <physiologicalReaction direction="left-to-right" evidence="1">
        <dbReference type="Rhea" id="RHEA:13270"/>
    </physiologicalReaction>
</comment>
<evidence type="ECO:0000313" key="7">
    <source>
        <dbReference type="EMBL" id="CAB4025247.1"/>
    </source>
</evidence>
<dbReference type="PANTHER" id="PTHR11069:SF23">
    <property type="entry name" value="LYSOSOMAL ACID GLUCOSYLCERAMIDASE"/>
    <property type="match status" value="1"/>
</dbReference>
<evidence type="ECO:0000313" key="8">
    <source>
        <dbReference type="Proteomes" id="UP001152795"/>
    </source>
</evidence>
<dbReference type="InterPro" id="IPR033453">
    <property type="entry name" value="Glyco_hydro_30_TIM-barrel"/>
</dbReference>
<dbReference type="Pfam" id="PF02055">
    <property type="entry name" value="Glyco_hydro_30"/>
    <property type="match status" value="1"/>
</dbReference>
<dbReference type="PANTHER" id="PTHR11069">
    <property type="entry name" value="GLUCOSYLCERAMIDASE"/>
    <property type="match status" value="1"/>
</dbReference>
<accession>A0A6S7J4H6</accession>
<feature type="non-terminal residue" evidence="7">
    <location>
        <position position="301"/>
    </location>
</feature>
<dbReference type="EC" id="3.2.1.45" evidence="3 6"/>
<dbReference type="AlphaFoldDB" id="A0A6S7J4H6"/>
<evidence type="ECO:0000256" key="2">
    <source>
        <dbReference type="ARBA" id="ARBA00005382"/>
    </source>
</evidence>
<evidence type="ECO:0000256" key="5">
    <source>
        <dbReference type="ARBA" id="ARBA00022801"/>
    </source>
</evidence>
<keyword evidence="5 6" id="KW-0378">Hydrolase</keyword>